<dbReference type="EMBL" id="CP133270">
    <property type="protein sequence ID" value="WVX67663.1"/>
    <property type="molecule type" value="Genomic_DNA"/>
</dbReference>
<evidence type="ECO:0000313" key="1">
    <source>
        <dbReference type="EMBL" id="WVX67663.1"/>
    </source>
</evidence>
<protein>
    <submittedName>
        <fullName evidence="1">Uncharacterized protein</fullName>
    </submittedName>
</protein>
<reference evidence="1 2" key="1">
    <citation type="journal article" date="2024" name="Environ. Microbiol.">
        <title>Novel evolutionary insights on the interactions of the Holosporales (Alphaproteobacteria) with eukaryotic hosts from comparative genomics.</title>
        <authorList>
            <person name="Giovannini M."/>
            <person name="Petroni G."/>
            <person name="Castelli M."/>
        </authorList>
    </citation>
    <scope>NUCLEOTIDE SEQUENCE [LARGE SCALE GENOMIC DNA]</scope>
    <source>
        <strain evidence="1 2">US_Bl 15I1</strain>
    </source>
</reference>
<gene>
    <name evidence="1" type="ORF">Bealeia1_01879</name>
</gene>
<proteinExistence type="predicted"/>
<sequence>MVTPKTFSKNLLEDWDALKVNLEKNKTERLKTIPGIVFNNLALLLRDSDFKTFYKTYFKIENPNALKSNHITIWARAMINENQKELIQYDGKDITIQDQLLEMDKFTLEKHVVKALKEILGMDE</sequence>
<organism evidence="1 2">
    <name type="scientific">Candidatus Bealeia paramacronuclearis</name>
    <dbReference type="NCBI Taxonomy" id="1921001"/>
    <lineage>
        <taxon>Bacteria</taxon>
        <taxon>Pseudomonadati</taxon>
        <taxon>Pseudomonadota</taxon>
        <taxon>Alphaproteobacteria</taxon>
        <taxon>Holosporales</taxon>
        <taxon>Holosporaceae</taxon>
        <taxon>Candidatus Bealeia</taxon>
    </lineage>
</organism>
<name>A0ABZ2C897_9PROT</name>
<accession>A0ABZ2C897</accession>
<dbReference type="RefSeq" id="WP_331256359.1">
    <property type="nucleotide sequence ID" value="NZ_CP133270.1"/>
</dbReference>
<keyword evidence="2" id="KW-1185">Reference proteome</keyword>
<dbReference type="Proteomes" id="UP001330434">
    <property type="component" value="Chromosome"/>
</dbReference>
<evidence type="ECO:0000313" key="2">
    <source>
        <dbReference type="Proteomes" id="UP001330434"/>
    </source>
</evidence>